<name>A0A927Q143_9ACTN</name>
<dbReference type="InterPro" id="IPR054383">
    <property type="entry name" value="PspAB-like"/>
</dbReference>
<evidence type="ECO:0000313" key="2">
    <source>
        <dbReference type="Proteomes" id="UP000616839"/>
    </source>
</evidence>
<proteinExistence type="predicted"/>
<protein>
    <submittedName>
        <fullName evidence="1">Uncharacterized protein</fullName>
    </submittedName>
</protein>
<organism evidence="1 2">
    <name type="scientific">Nocardioides donggukensis</name>
    <dbReference type="NCBI Taxonomy" id="2774019"/>
    <lineage>
        <taxon>Bacteria</taxon>
        <taxon>Bacillati</taxon>
        <taxon>Actinomycetota</taxon>
        <taxon>Actinomycetes</taxon>
        <taxon>Propionibacteriales</taxon>
        <taxon>Nocardioidaceae</taxon>
        <taxon>Nocardioides</taxon>
    </lineage>
</organism>
<keyword evidence="2" id="KW-1185">Reference proteome</keyword>
<comment type="caution">
    <text evidence="1">The sequence shown here is derived from an EMBL/GenBank/DDBJ whole genome shotgun (WGS) entry which is preliminary data.</text>
</comment>
<dbReference type="EMBL" id="JACYXZ010000001">
    <property type="protein sequence ID" value="MBD8869114.1"/>
    <property type="molecule type" value="Genomic_DNA"/>
</dbReference>
<dbReference type="Pfam" id="PF22742">
    <property type="entry name" value="PspAB"/>
    <property type="match status" value="1"/>
</dbReference>
<dbReference type="RefSeq" id="WP_192141293.1">
    <property type="nucleotide sequence ID" value="NZ_JACYXZ010000001.1"/>
</dbReference>
<accession>A0A927Q143</accession>
<sequence>MGFWDAMRGRTRPKQAELDALFMVPSAAITLETAAGLVPTGEGAVCFRAAEGAAFSRTQADVVTLLDADGGRPVRSTVDRFGFTWLVTHDDDITQLCTELHAVNTALEAEGFGPSLLCSLVPFADPLDPDRRVGLVYLYKRGTFYPFAPRGEERRDNLLEIQVRDQLSGELPIEADLQRWLAVWGAPGL</sequence>
<reference evidence="1" key="1">
    <citation type="submission" date="2020-09" db="EMBL/GenBank/DDBJ databases">
        <title>Nocardioides sp. strain MJB4 16S ribosomal RNA gene Genome sequencing and assembly.</title>
        <authorList>
            <person name="Kim I."/>
        </authorList>
    </citation>
    <scope>NUCLEOTIDE SEQUENCE</scope>
    <source>
        <strain evidence="1">MJB4</strain>
    </source>
</reference>
<gene>
    <name evidence="1" type="ORF">IE331_05710</name>
</gene>
<dbReference type="Proteomes" id="UP000616839">
    <property type="component" value="Unassembled WGS sequence"/>
</dbReference>
<dbReference type="AlphaFoldDB" id="A0A927Q143"/>
<evidence type="ECO:0000313" key="1">
    <source>
        <dbReference type="EMBL" id="MBD8869114.1"/>
    </source>
</evidence>